<dbReference type="InterPro" id="IPR003594">
    <property type="entry name" value="HATPase_dom"/>
</dbReference>
<comment type="caution">
    <text evidence="7">The sequence shown here is derived from an EMBL/GenBank/DDBJ whole genome shotgun (WGS) entry which is preliminary data.</text>
</comment>
<reference evidence="7 8" key="1">
    <citation type="submission" date="2019-04" db="EMBL/GenBank/DDBJ databases">
        <title>Pedobacter sp. RP-3-22 sp. nov., isolated from Arctic soil.</title>
        <authorList>
            <person name="Dahal R.H."/>
            <person name="Kim D.-U."/>
        </authorList>
    </citation>
    <scope>NUCLEOTIDE SEQUENCE [LARGE SCALE GENOMIC DNA]</scope>
    <source>
        <strain evidence="7 8">RP-3-22</strain>
    </source>
</reference>
<keyword evidence="5" id="KW-0472">Membrane</keyword>
<dbReference type="RefSeq" id="WP_136843568.1">
    <property type="nucleotide sequence ID" value="NZ_SWBR01000005.1"/>
</dbReference>
<keyword evidence="7" id="KW-0808">Transferase</keyword>
<keyword evidence="4" id="KW-0802">TPR repeat</keyword>
<dbReference type="SMART" id="SM00388">
    <property type="entry name" value="HisKA"/>
    <property type="match status" value="1"/>
</dbReference>
<dbReference type="InterPro" id="IPR019734">
    <property type="entry name" value="TPR_rpt"/>
</dbReference>
<dbReference type="Pfam" id="PF13424">
    <property type="entry name" value="TPR_12"/>
    <property type="match status" value="1"/>
</dbReference>
<dbReference type="Proteomes" id="UP000309488">
    <property type="component" value="Unassembled WGS sequence"/>
</dbReference>
<dbReference type="InterPro" id="IPR004358">
    <property type="entry name" value="Sig_transdc_His_kin-like_C"/>
</dbReference>
<dbReference type="CDD" id="cd00075">
    <property type="entry name" value="HATPase"/>
    <property type="match status" value="1"/>
</dbReference>
<dbReference type="InterPro" id="IPR005467">
    <property type="entry name" value="His_kinase_dom"/>
</dbReference>
<dbReference type="InterPro" id="IPR036890">
    <property type="entry name" value="HATPase_C_sf"/>
</dbReference>
<dbReference type="PANTHER" id="PTHR43547:SF2">
    <property type="entry name" value="HYBRID SIGNAL TRANSDUCTION HISTIDINE KINASE C"/>
    <property type="match status" value="1"/>
</dbReference>
<evidence type="ECO:0000256" key="1">
    <source>
        <dbReference type="ARBA" id="ARBA00000085"/>
    </source>
</evidence>
<feature type="repeat" description="TPR" evidence="4">
    <location>
        <begin position="167"/>
        <end position="200"/>
    </location>
</feature>
<dbReference type="CDD" id="cd00082">
    <property type="entry name" value="HisKA"/>
    <property type="match status" value="1"/>
</dbReference>
<dbReference type="InterPro" id="IPR011990">
    <property type="entry name" value="TPR-like_helical_dom_sf"/>
</dbReference>
<accession>A0A4U1CEQ0</accession>
<feature type="transmembrane region" description="Helical" evidence="5">
    <location>
        <begin position="399"/>
        <end position="421"/>
    </location>
</feature>
<dbReference type="OrthoDB" id="9810447at2"/>
<feature type="domain" description="Histidine kinase" evidence="6">
    <location>
        <begin position="475"/>
        <end position="690"/>
    </location>
</feature>
<dbReference type="GO" id="GO:0000155">
    <property type="term" value="F:phosphorelay sensor kinase activity"/>
    <property type="evidence" value="ECO:0007669"/>
    <property type="project" value="InterPro"/>
</dbReference>
<keyword evidence="5" id="KW-1133">Transmembrane helix</keyword>
<dbReference type="AlphaFoldDB" id="A0A4U1CEQ0"/>
<protein>
    <recommendedName>
        <fullName evidence="2">histidine kinase</fullName>
        <ecNumber evidence="2">2.7.13.3</ecNumber>
    </recommendedName>
</protein>
<dbReference type="PROSITE" id="PS50005">
    <property type="entry name" value="TPR"/>
    <property type="match status" value="2"/>
</dbReference>
<keyword evidence="8" id="KW-1185">Reference proteome</keyword>
<feature type="repeat" description="TPR" evidence="4">
    <location>
        <begin position="127"/>
        <end position="160"/>
    </location>
</feature>
<dbReference type="PROSITE" id="PS50109">
    <property type="entry name" value="HIS_KIN"/>
    <property type="match status" value="1"/>
</dbReference>
<dbReference type="SMART" id="SM00028">
    <property type="entry name" value="TPR"/>
    <property type="match status" value="6"/>
</dbReference>
<dbReference type="InterPro" id="IPR003661">
    <property type="entry name" value="HisK_dim/P_dom"/>
</dbReference>
<name>A0A4U1CEQ0_9SPHI</name>
<keyword evidence="5" id="KW-0812">Transmembrane</keyword>
<dbReference type="SUPFAM" id="SSF55874">
    <property type="entry name" value="ATPase domain of HSP90 chaperone/DNA topoisomerase II/histidine kinase"/>
    <property type="match status" value="1"/>
</dbReference>
<dbReference type="Gene3D" id="1.10.287.130">
    <property type="match status" value="1"/>
</dbReference>
<dbReference type="Pfam" id="PF13181">
    <property type="entry name" value="TPR_8"/>
    <property type="match status" value="1"/>
</dbReference>
<dbReference type="EC" id="2.7.13.3" evidence="2"/>
<proteinExistence type="predicted"/>
<dbReference type="Pfam" id="PF02518">
    <property type="entry name" value="HATPase_c"/>
    <property type="match status" value="1"/>
</dbReference>
<evidence type="ECO:0000259" key="6">
    <source>
        <dbReference type="PROSITE" id="PS50109"/>
    </source>
</evidence>
<evidence type="ECO:0000256" key="5">
    <source>
        <dbReference type="SAM" id="Phobius"/>
    </source>
</evidence>
<dbReference type="SUPFAM" id="SSF48452">
    <property type="entry name" value="TPR-like"/>
    <property type="match status" value="2"/>
</dbReference>
<evidence type="ECO:0000313" key="8">
    <source>
        <dbReference type="Proteomes" id="UP000309488"/>
    </source>
</evidence>
<dbReference type="InterPro" id="IPR036097">
    <property type="entry name" value="HisK_dim/P_sf"/>
</dbReference>
<dbReference type="PANTHER" id="PTHR43547">
    <property type="entry name" value="TWO-COMPONENT HISTIDINE KINASE"/>
    <property type="match status" value="1"/>
</dbReference>
<organism evidence="7 8">
    <name type="scientific">Pedobacter polaris</name>
    <dbReference type="NCBI Taxonomy" id="2571273"/>
    <lineage>
        <taxon>Bacteria</taxon>
        <taxon>Pseudomonadati</taxon>
        <taxon>Bacteroidota</taxon>
        <taxon>Sphingobacteriia</taxon>
        <taxon>Sphingobacteriales</taxon>
        <taxon>Sphingobacteriaceae</taxon>
        <taxon>Pedobacter</taxon>
    </lineage>
</organism>
<comment type="catalytic activity">
    <reaction evidence="1">
        <text>ATP + protein L-histidine = ADP + protein N-phospho-L-histidine.</text>
        <dbReference type="EC" id="2.7.13.3"/>
    </reaction>
</comment>
<gene>
    <name evidence="7" type="ORF">FA048_17590</name>
</gene>
<dbReference type="SMART" id="SM00387">
    <property type="entry name" value="HATPase_c"/>
    <property type="match status" value="1"/>
</dbReference>
<dbReference type="EMBL" id="SWBR01000005">
    <property type="protein sequence ID" value="TKC05536.1"/>
    <property type="molecule type" value="Genomic_DNA"/>
</dbReference>
<evidence type="ECO:0000256" key="4">
    <source>
        <dbReference type="PROSITE-ProRule" id="PRU00339"/>
    </source>
</evidence>
<keyword evidence="3" id="KW-0597">Phosphoprotein</keyword>
<dbReference type="Gene3D" id="1.25.40.10">
    <property type="entry name" value="Tetratricopeptide repeat domain"/>
    <property type="match status" value="2"/>
</dbReference>
<evidence type="ECO:0000256" key="3">
    <source>
        <dbReference type="ARBA" id="ARBA00022553"/>
    </source>
</evidence>
<dbReference type="PRINTS" id="PR00344">
    <property type="entry name" value="BCTRLSENSOR"/>
</dbReference>
<dbReference type="SUPFAM" id="SSF47384">
    <property type="entry name" value="Homodimeric domain of signal transducing histidine kinase"/>
    <property type="match status" value="1"/>
</dbReference>
<sequence length="693" mass="77756">MLNLIKRLKEFSLFCFISFLSITTIAQTTKVDELLGQLNKNSPDTAQIKIMRKLSTAYSAVDPLKKFYYANQYKLLAEKNGIDSLVASAYLDMGISYGIRSNLDSALYYFNLGFQKAKESNYVVGIARSHANIGFAYDRLDRKKEAVKSYEEALNIYKKLGNKKPINQMITNLGSIYFDLGEYKTADSYFQQVLENVKETPKDEIGLGNALFSLGNSNRKLGKPKQSLAYYQQSLAIREKIGDLNGIALSNWGIGQTYIDAKNYKKALRHLEIALKNNRALKNLYHECVVLISLSHAQLGLKDYKKAEETANLALLRAKESNSKGLTADALELLAEINSAQKKFDEALIFQAAYKAINDSLNTNETTKDVIISDLHRINSDNKNLVKDNKTITAKNSEYVAVISIITILLIFLAILLALYYKRNLEKKATNLLLQAQKQHIAEVNEELTTHMDIVSTQNIELEKLNSVKNKFFSIVSHDLRSPLNNLKTLFELYHTGVLNKKELSELLIKLEDTIYSTANFLDNLLEWSKSQLDGMVVKPSLIKISDIVSENIKLMDSQIKLKGLTVENRIDKDITAFADSNMIDTVVRNLLSNAIKFCDLDDKITFEAKLHKDKVICSISDSGPGISNKDQENLFNLSHTISTGTAGEKGYHIGLTLCKDLILQNHGSITVDSNLGQGTTFHVSIPLKHTQN</sequence>
<evidence type="ECO:0000313" key="7">
    <source>
        <dbReference type="EMBL" id="TKC05536.1"/>
    </source>
</evidence>
<keyword evidence="7" id="KW-0418">Kinase</keyword>
<dbReference type="Gene3D" id="3.30.565.10">
    <property type="entry name" value="Histidine kinase-like ATPase, C-terminal domain"/>
    <property type="match status" value="1"/>
</dbReference>
<evidence type="ECO:0000256" key="2">
    <source>
        <dbReference type="ARBA" id="ARBA00012438"/>
    </source>
</evidence>